<dbReference type="GO" id="GO:0007165">
    <property type="term" value="P:signal transduction"/>
    <property type="evidence" value="ECO:0007669"/>
    <property type="project" value="UniProtKB-KW"/>
</dbReference>
<keyword evidence="1 3" id="KW-0807">Transducer</keyword>
<dbReference type="Gene3D" id="6.10.340.10">
    <property type="match status" value="1"/>
</dbReference>
<proteinExistence type="inferred from homology"/>
<dbReference type="Pfam" id="PF00672">
    <property type="entry name" value="HAMP"/>
    <property type="match status" value="1"/>
</dbReference>
<keyword evidence="4" id="KW-1133">Transmembrane helix</keyword>
<dbReference type="RefSeq" id="WP_126421574.1">
    <property type="nucleotide sequence ID" value="NZ_AP018827.1"/>
</dbReference>
<keyword evidence="4" id="KW-0472">Membrane</keyword>
<dbReference type="SUPFAM" id="SSF58104">
    <property type="entry name" value="Methyl-accepting chemotaxis protein (MCP) signaling domain"/>
    <property type="match status" value="1"/>
</dbReference>
<dbReference type="Pfam" id="PF00015">
    <property type="entry name" value="MCPsignal"/>
    <property type="match status" value="1"/>
</dbReference>
<dbReference type="SMART" id="SM00283">
    <property type="entry name" value="MA"/>
    <property type="match status" value="1"/>
</dbReference>
<dbReference type="GO" id="GO:0016020">
    <property type="term" value="C:membrane"/>
    <property type="evidence" value="ECO:0007669"/>
    <property type="project" value="InterPro"/>
</dbReference>
<evidence type="ECO:0000256" key="3">
    <source>
        <dbReference type="PROSITE-ProRule" id="PRU00284"/>
    </source>
</evidence>
<dbReference type="AlphaFoldDB" id="A0A3G9G0S1"/>
<evidence type="ECO:0000313" key="7">
    <source>
        <dbReference type="EMBL" id="BBF80900.1"/>
    </source>
</evidence>
<feature type="transmembrane region" description="Helical" evidence="4">
    <location>
        <begin position="186"/>
        <end position="209"/>
    </location>
</feature>
<feature type="domain" description="Methyl-accepting transducer" evidence="5">
    <location>
        <begin position="297"/>
        <end position="533"/>
    </location>
</feature>
<dbReference type="PANTHER" id="PTHR32089:SF112">
    <property type="entry name" value="LYSOZYME-LIKE PROTEIN-RELATED"/>
    <property type="match status" value="1"/>
</dbReference>
<dbReference type="SMART" id="SM00304">
    <property type="entry name" value="HAMP"/>
    <property type="match status" value="1"/>
</dbReference>
<feature type="domain" description="HAMP" evidence="6">
    <location>
        <begin position="210"/>
        <end position="263"/>
    </location>
</feature>
<dbReference type="PROSITE" id="PS50111">
    <property type="entry name" value="CHEMOTAXIS_TRANSDUC_2"/>
    <property type="match status" value="1"/>
</dbReference>
<evidence type="ECO:0000259" key="5">
    <source>
        <dbReference type="PROSITE" id="PS50111"/>
    </source>
</evidence>
<name>A0A3G9G0S1_9CAUL</name>
<gene>
    <name evidence="7" type="ORF">EM6_1493</name>
</gene>
<dbReference type="InterPro" id="IPR004089">
    <property type="entry name" value="MCPsignal_dom"/>
</dbReference>
<dbReference type="GO" id="GO:0004888">
    <property type="term" value="F:transmembrane signaling receptor activity"/>
    <property type="evidence" value="ECO:0007669"/>
    <property type="project" value="InterPro"/>
</dbReference>
<keyword evidence="4" id="KW-0812">Transmembrane</keyword>
<dbReference type="Pfam" id="PF12729">
    <property type="entry name" value="4HB_MCP_1"/>
    <property type="match status" value="1"/>
</dbReference>
<dbReference type="EMBL" id="AP018827">
    <property type="protein sequence ID" value="BBF80900.1"/>
    <property type="molecule type" value="Genomic_DNA"/>
</dbReference>
<dbReference type="OrthoDB" id="7295762at2"/>
<dbReference type="PROSITE" id="PS50885">
    <property type="entry name" value="HAMP"/>
    <property type="match status" value="1"/>
</dbReference>
<accession>A0A3G9G0S1</accession>
<evidence type="ECO:0000313" key="8">
    <source>
        <dbReference type="Proteomes" id="UP000278756"/>
    </source>
</evidence>
<protein>
    <submittedName>
        <fullName evidence="7">Methyl-accepting chemotaxis protein</fullName>
    </submittedName>
</protein>
<dbReference type="PRINTS" id="PR00260">
    <property type="entry name" value="CHEMTRNSDUCR"/>
</dbReference>
<evidence type="ECO:0000259" key="6">
    <source>
        <dbReference type="PROSITE" id="PS50885"/>
    </source>
</evidence>
<comment type="similarity">
    <text evidence="2">Belongs to the methyl-accepting chemotaxis (MCP) protein family.</text>
</comment>
<dbReference type="InterPro" id="IPR004090">
    <property type="entry name" value="Chemotax_Me-accpt_rcpt"/>
</dbReference>
<dbReference type="InterPro" id="IPR024478">
    <property type="entry name" value="HlyB_4HB_MCP"/>
</dbReference>
<reference evidence="8" key="1">
    <citation type="journal article" date="2017" name="Biotechnol. Biofuels">
        <title>Evaluation of environmental bacterial communities as a factor affecting the growth of duckweed Lemna minor.</title>
        <authorList>
            <person name="Ishizawa H."/>
            <person name="Kuroda M."/>
            <person name="Morikawa M."/>
            <person name="Ike M."/>
        </authorList>
    </citation>
    <scope>NUCLEOTIDE SEQUENCE [LARGE SCALE GENOMIC DNA]</scope>
    <source>
        <strain evidence="8">M6</strain>
    </source>
</reference>
<dbReference type="Gene3D" id="1.10.287.950">
    <property type="entry name" value="Methyl-accepting chemotaxis protein"/>
    <property type="match status" value="1"/>
</dbReference>
<evidence type="ECO:0000256" key="4">
    <source>
        <dbReference type="SAM" id="Phobius"/>
    </source>
</evidence>
<reference evidence="8" key="2">
    <citation type="journal article" date="2017" name="Plant Physiol. Biochem.">
        <title>Differential oxidative and antioxidative response of duckweed Lemna minor toward plant growth promoting/inhibiting bacteria.</title>
        <authorList>
            <person name="Ishizawa H."/>
            <person name="Kuroda M."/>
            <person name="Morikawa M."/>
            <person name="Ike M."/>
        </authorList>
    </citation>
    <scope>NUCLEOTIDE SEQUENCE [LARGE SCALE GENOMIC DNA]</scope>
    <source>
        <strain evidence="8">M6</strain>
    </source>
</reference>
<dbReference type="Proteomes" id="UP000278756">
    <property type="component" value="Chromosome 1"/>
</dbReference>
<evidence type="ECO:0000256" key="2">
    <source>
        <dbReference type="ARBA" id="ARBA00029447"/>
    </source>
</evidence>
<dbReference type="GO" id="GO:0006935">
    <property type="term" value="P:chemotaxis"/>
    <property type="evidence" value="ECO:0007669"/>
    <property type="project" value="InterPro"/>
</dbReference>
<dbReference type="PANTHER" id="PTHR32089">
    <property type="entry name" value="METHYL-ACCEPTING CHEMOTAXIS PROTEIN MCPB"/>
    <property type="match status" value="1"/>
</dbReference>
<dbReference type="CDD" id="cd06225">
    <property type="entry name" value="HAMP"/>
    <property type="match status" value="1"/>
</dbReference>
<organism evidence="7 8">
    <name type="scientific">Asticcacaulis excentricus</name>
    <dbReference type="NCBI Taxonomy" id="78587"/>
    <lineage>
        <taxon>Bacteria</taxon>
        <taxon>Pseudomonadati</taxon>
        <taxon>Pseudomonadota</taxon>
        <taxon>Alphaproteobacteria</taxon>
        <taxon>Caulobacterales</taxon>
        <taxon>Caulobacteraceae</taxon>
        <taxon>Asticcacaulis</taxon>
    </lineage>
</organism>
<evidence type="ECO:0000256" key="1">
    <source>
        <dbReference type="ARBA" id="ARBA00023224"/>
    </source>
</evidence>
<dbReference type="InterPro" id="IPR003660">
    <property type="entry name" value="HAMP_dom"/>
</dbReference>
<sequence>MFKNLTIRARIVAAFALILFATVGLGVFSISQLNAVNRSVDDLGSNWLPTANTLGDASQTFELMRLRQSQLLIVAEAERPEIIENIAKASKDLEGSLESYKTMISGGDEQVLADKIYDTMEGYRTNSQRYLDMVSAGDMAGAQTFFMNDMQAQARTLRDAIRADRAYQVEEGNKAANQGIATGRSAATLILIALAATAVFAALIGFLMIRSVSVPIARMSEVMKALSGGQADVKVPNLGERNEIGQMAASVEVFRDGLIRNLALEAEAAKAREDAEYQRQQAMRDLAADFEGAIGGVVEMVSSAATEMQATAAQLTASAQESSAQAQSVSAAAEEAGTNVTSVAGSAEELGASVSEISRQVQHSLTKAREAVTEAEATSAIVNELSEAAGRITGIVDMISGIASQTNLLALNATIESARAGEAGKGFAVVAAEVKTLATQTARATTEINQQIAGIQATTEQAVRAIENISQTIRIINESSATIAAAVEQQGAATSEIVQAVNQASMGTTEVTQSITGVARLAEETGMGASQVLNASSELAQQAETLRAQVNGFLAQVRAA</sequence>